<sequence>MLNVLKSASSKFCIFDFSISSEPNNDRNGQRIEAEEALTCYNRQTDSGTNGNVVGSSSLTNNMAIDDEEWVRQLSRECMCAYQFHGLQGIEQQQIRTDFLTGQERNIETIRNSASNFQGETCEASVSREHETNIEPQQCAAPLPQQVVSPYSHFFVRESPEHTARAVTPQEIKSPSPHFFVRGSSERTAQAVTHQEFEAPTDTTGLEYIDQNPTSALEFQPNQPVQPNESSTVMFEEPRNQDERAHHPHPVSMSQSRPCSPAILSSYPELDSESPEYLQGYDEDEWNEELGDHNYCASGPNERQPIIHEEDQPEQSYLPQHSTLHEPYLPPNLSPTEKKQQLLVDYKNAFNHCLRFANLPLLQANNTYVPIEPFASDLYRFHTRGAHIHGFFRMVIDTRDPPNPDQTRYIQDIRFGNVFPLFPDYEEWNNEMRNEFQQLSNQLMQFFEQKCFQSDIGSGHGQTPHNRRGSEPIGQLPPGYSEQQTDLSGDIPRSVQSLRSSITPQMGSVSSRPFSSHAVNSTHTSSSTTMLRPFSRMNLITRYFIHTEVTPHTTGLSPIRANEQNSMRLSSSESMENFFSEDEEDSSDNLMRPSWNPESCAVCLGTHSFGTTERTDLGCFQSRSQSPRPSHSRDHEE</sequence>
<feature type="compositionally biased region" description="Basic and acidic residues" evidence="1">
    <location>
        <begin position="236"/>
        <end position="245"/>
    </location>
</feature>
<protein>
    <submittedName>
        <fullName evidence="2">Uncharacterized protein</fullName>
    </submittedName>
</protein>
<dbReference type="OrthoDB" id="5808756at2759"/>
<dbReference type="Proteomes" id="UP000053766">
    <property type="component" value="Unassembled WGS sequence"/>
</dbReference>
<feature type="region of interest" description="Disordered" evidence="1">
    <location>
        <begin position="216"/>
        <end position="259"/>
    </location>
</feature>
<feature type="region of interest" description="Disordered" evidence="1">
    <location>
        <begin position="567"/>
        <end position="592"/>
    </location>
</feature>
<dbReference type="EMBL" id="KN717069">
    <property type="protein sequence ID" value="KJH40646.1"/>
    <property type="molecule type" value="Genomic_DNA"/>
</dbReference>
<feature type="compositionally biased region" description="Low complexity" evidence="1">
    <location>
        <begin position="569"/>
        <end position="578"/>
    </location>
</feature>
<feature type="region of interest" description="Disordered" evidence="1">
    <location>
        <begin position="161"/>
        <end position="181"/>
    </location>
</feature>
<reference evidence="2 3" key="1">
    <citation type="submission" date="2013-11" db="EMBL/GenBank/DDBJ databases">
        <title>Draft genome of the bovine lungworm Dictyocaulus viviparus.</title>
        <authorList>
            <person name="Mitreva M."/>
        </authorList>
    </citation>
    <scope>NUCLEOTIDE SEQUENCE [LARGE SCALE GENOMIC DNA]</scope>
    <source>
        <strain evidence="2 3">HannoverDv2000</strain>
    </source>
</reference>
<dbReference type="AlphaFoldDB" id="A0A0D8XDY4"/>
<name>A0A0D8XDY4_DICVI</name>
<evidence type="ECO:0000256" key="1">
    <source>
        <dbReference type="SAM" id="MobiDB-lite"/>
    </source>
</evidence>
<feature type="compositionally biased region" description="Polar residues" evidence="1">
    <location>
        <begin position="216"/>
        <end position="233"/>
    </location>
</feature>
<feature type="compositionally biased region" description="Polar residues" evidence="1">
    <location>
        <begin position="455"/>
        <end position="464"/>
    </location>
</feature>
<feature type="compositionally biased region" description="Polar residues" evidence="1">
    <location>
        <begin position="494"/>
        <end position="528"/>
    </location>
</feature>
<evidence type="ECO:0000313" key="3">
    <source>
        <dbReference type="Proteomes" id="UP000053766"/>
    </source>
</evidence>
<reference evidence="3" key="2">
    <citation type="journal article" date="2016" name="Sci. Rep.">
        <title>Dictyocaulus viviparus genome, variome and transcriptome elucidate lungworm biology and support future intervention.</title>
        <authorList>
            <person name="McNulty S.N."/>
            <person name="Strube C."/>
            <person name="Rosa B.A."/>
            <person name="Martin J.C."/>
            <person name="Tyagi R."/>
            <person name="Choi Y.J."/>
            <person name="Wang Q."/>
            <person name="Hallsworth Pepin K."/>
            <person name="Zhang X."/>
            <person name="Ozersky P."/>
            <person name="Wilson R.K."/>
            <person name="Sternberg P.W."/>
            <person name="Gasser R.B."/>
            <person name="Mitreva M."/>
        </authorList>
    </citation>
    <scope>NUCLEOTIDE SEQUENCE [LARGE SCALE GENOMIC DNA]</scope>
    <source>
        <strain evidence="3">HannoverDv2000</strain>
    </source>
</reference>
<gene>
    <name evidence="2" type="ORF">DICVIV_13395</name>
</gene>
<keyword evidence="3" id="KW-1185">Reference proteome</keyword>
<organism evidence="2 3">
    <name type="scientific">Dictyocaulus viviparus</name>
    <name type="common">Bovine lungworm</name>
    <dbReference type="NCBI Taxonomy" id="29172"/>
    <lineage>
        <taxon>Eukaryota</taxon>
        <taxon>Metazoa</taxon>
        <taxon>Ecdysozoa</taxon>
        <taxon>Nematoda</taxon>
        <taxon>Chromadorea</taxon>
        <taxon>Rhabditida</taxon>
        <taxon>Rhabditina</taxon>
        <taxon>Rhabditomorpha</taxon>
        <taxon>Strongyloidea</taxon>
        <taxon>Metastrongylidae</taxon>
        <taxon>Dictyocaulus</taxon>
    </lineage>
</organism>
<accession>A0A0D8XDY4</accession>
<feature type="region of interest" description="Disordered" evidence="1">
    <location>
        <begin position="187"/>
        <end position="206"/>
    </location>
</feature>
<evidence type="ECO:0000313" key="2">
    <source>
        <dbReference type="EMBL" id="KJH40646.1"/>
    </source>
</evidence>
<feature type="region of interest" description="Disordered" evidence="1">
    <location>
        <begin position="455"/>
        <end position="528"/>
    </location>
</feature>
<proteinExistence type="predicted"/>
<feature type="region of interest" description="Disordered" evidence="1">
    <location>
        <begin position="618"/>
        <end position="637"/>
    </location>
</feature>